<dbReference type="EMBL" id="BAAAFD010000006">
    <property type="protein sequence ID" value="GAA0857617.1"/>
    <property type="molecule type" value="Genomic_DNA"/>
</dbReference>
<evidence type="ECO:0000313" key="3">
    <source>
        <dbReference type="Proteomes" id="UP001500359"/>
    </source>
</evidence>
<proteinExistence type="predicted"/>
<keyword evidence="3" id="KW-1185">Reference proteome</keyword>
<protein>
    <submittedName>
        <fullName evidence="2">Uncharacterized protein</fullName>
    </submittedName>
</protein>
<comment type="caution">
    <text evidence="2">The sequence shown here is derived from an EMBL/GenBank/DDBJ whole genome shotgun (WGS) entry which is preliminary data.</text>
</comment>
<keyword evidence="1" id="KW-0472">Membrane</keyword>
<keyword evidence="1" id="KW-0812">Transmembrane</keyword>
<name>A0ABN1LLJ6_9ALTE</name>
<feature type="transmembrane region" description="Helical" evidence="1">
    <location>
        <begin position="63"/>
        <end position="86"/>
    </location>
</feature>
<feature type="transmembrane region" description="Helical" evidence="1">
    <location>
        <begin position="92"/>
        <end position="111"/>
    </location>
</feature>
<sequence>MDMDVALNRLTKLIITCLVVSTLLHVILYMSDSENYRRWVTVQIGLQLFSVILLFFTLKRKLIALITFFVVSMVFTFVNAVYTNYAHEFENVAFFIIFWCVYGYILFKGWSQSSPNKPLKRDK</sequence>
<keyword evidence="1" id="KW-1133">Transmembrane helix</keyword>
<reference evidence="2 3" key="1">
    <citation type="journal article" date="2019" name="Int. J. Syst. Evol. Microbiol.">
        <title>The Global Catalogue of Microorganisms (GCM) 10K type strain sequencing project: providing services to taxonomists for standard genome sequencing and annotation.</title>
        <authorList>
            <consortium name="The Broad Institute Genomics Platform"/>
            <consortium name="The Broad Institute Genome Sequencing Center for Infectious Disease"/>
            <person name="Wu L."/>
            <person name="Ma J."/>
        </authorList>
    </citation>
    <scope>NUCLEOTIDE SEQUENCE [LARGE SCALE GENOMIC DNA]</scope>
    <source>
        <strain evidence="2 3">JCM 15896</strain>
    </source>
</reference>
<feature type="transmembrane region" description="Helical" evidence="1">
    <location>
        <begin position="36"/>
        <end position="56"/>
    </location>
</feature>
<gene>
    <name evidence="2" type="ORF">GCM10009114_24110</name>
</gene>
<evidence type="ECO:0000256" key="1">
    <source>
        <dbReference type="SAM" id="Phobius"/>
    </source>
</evidence>
<dbReference type="Proteomes" id="UP001500359">
    <property type="component" value="Unassembled WGS sequence"/>
</dbReference>
<accession>A0ABN1LLJ6</accession>
<organism evidence="2 3">
    <name type="scientific">Aliiglaciecola litoralis</name>
    <dbReference type="NCBI Taxonomy" id="582857"/>
    <lineage>
        <taxon>Bacteria</taxon>
        <taxon>Pseudomonadati</taxon>
        <taxon>Pseudomonadota</taxon>
        <taxon>Gammaproteobacteria</taxon>
        <taxon>Alteromonadales</taxon>
        <taxon>Alteromonadaceae</taxon>
        <taxon>Aliiglaciecola</taxon>
    </lineage>
</organism>
<feature type="transmembrane region" description="Helical" evidence="1">
    <location>
        <begin position="12"/>
        <end position="30"/>
    </location>
</feature>
<evidence type="ECO:0000313" key="2">
    <source>
        <dbReference type="EMBL" id="GAA0857617.1"/>
    </source>
</evidence>